<evidence type="ECO:0000313" key="1">
    <source>
        <dbReference type="EMBL" id="NJP95992.1"/>
    </source>
</evidence>
<reference evidence="1 2" key="1">
    <citation type="submission" date="2020-03" db="EMBL/GenBank/DDBJ databases">
        <title>WGS of actinomycetes isolated from Thailand.</title>
        <authorList>
            <person name="Thawai C."/>
        </authorList>
    </citation>
    <scope>NUCLEOTIDE SEQUENCE [LARGE SCALE GENOMIC DNA]</scope>
    <source>
        <strain evidence="1 2">FMUSA5-5</strain>
    </source>
</reference>
<dbReference type="Proteomes" id="UP000696294">
    <property type="component" value="Unassembled WGS sequence"/>
</dbReference>
<protein>
    <submittedName>
        <fullName evidence="1">Uncharacterized protein</fullName>
    </submittedName>
</protein>
<proteinExistence type="predicted"/>
<organism evidence="1 2">
    <name type="scientific">Nonomuraea composti</name>
    <dbReference type="NCBI Taxonomy" id="2720023"/>
    <lineage>
        <taxon>Bacteria</taxon>
        <taxon>Bacillati</taxon>
        <taxon>Actinomycetota</taxon>
        <taxon>Actinomycetes</taxon>
        <taxon>Streptosporangiales</taxon>
        <taxon>Streptosporangiaceae</taxon>
        <taxon>Nonomuraea</taxon>
    </lineage>
</organism>
<name>A0ABX1BHM9_9ACTN</name>
<comment type="caution">
    <text evidence="1">The sequence shown here is derived from an EMBL/GenBank/DDBJ whole genome shotgun (WGS) entry which is preliminary data.</text>
</comment>
<accession>A0ABX1BHM9</accession>
<dbReference type="EMBL" id="JAATEP010000044">
    <property type="protein sequence ID" value="NJP95992.1"/>
    <property type="molecule type" value="Genomic_DNA"/>
</dbReference>
<sequence length="46" mass="4755">MMDTAQPIDGADTGISMSEVSRLRADLDAEATASAITWGVEKASGK</sequence>
<keyword evidence="2" id="KW-1185">Reference proteome</keyword>
<dbReference type="RefSeq" id="WP_168017629.1">
    <property type="nucleotide sequence ID" value="NZ_JAATEP010000044.1"/>
</dbReference>
<gene>
    <name evidence="1" type="ORF">HCN51_42280</name>
</gene>
<evidence type="ECO:0000313" key="2">
    <source>
        <dbReference type="Proteomes" id="UP000696294"/>
    </source>
</evidence>